<feature type="compositionally biased region" description="Basic and acidic residues" evidence="5">
    <location>
        <begin position="117"/>
        <end position="129"/>
    </location>
</feature>
<reference evidence="7 8" key="1">
    <citation type="submission" date="2021-03" db="EMBL/GenBank/DDBJ databases">
        <title>Sequencing the genomes of 1000 actinobacteria strains.</title>
        <authorList>
            <person name="Klenk H.-P."/>
        </authorList>
    </citation>
    <scope>NUCLEOTIDE SEQUENCE [LARGE SCALE GENOMIC DNA]</scope>
    <source>
        <strain evidence="7 8">DSM 12544</strain>
    </source>
</reference>
<feature type="compositionally biased region" description="Basic and acidic residues" evidence="5">
    <location>
        <begin position="89"/>
        <end position="108"/>
    </location>
</feature>
<dbReference type="Gene3D" id="3.10.290.10">
    <property type="entry name" value="RNA-binding S4 domain"/>
    <property type="match status" value="1"/>
</dbReference>
<sequence>MSESAPTSPVRVDAWLWSVRMFKTRSAATEACRAGKIKIDGEPAKASLKISPGTQIHISRPGFVVILEVVHTYSKRVGPPVARTAYQDHSPEQIKPREVGLPVRERGTGRPTKRERRQLEALRGYIKDR</sequence>
<dbReference type="PIRSF" id="PIRSF016821">
    <property type="entry name" value="HSP15"/>
    <property type="match status" value="1"/>
</dbReference>
<evidence type="ECO:0000256" key="2">
    <source>
        <dbReference type="ARBA" id="ARBA00022884"/>
    </source>
</evidence>
<accession>A0ABS4T3C0</accession>
<feature type="domain" description="RNA-binding S4" evidence="6">
    <location>
        <begin position="10"/>
        <end position="70"/>
    </location>
</feature>
<keyword evidence="7" id="KW-0346">Stress response</keyword>
<name>A0ABS4T3C0_9MICC</name>
<dbReference type="SUPFAM" id="SSF55174">
    <property type="entry name" value="Alpha-L RNA-binding motif"/>
    <property type="match status" value="1"/>
</dbReference>
<dbReference type="EMBL" id="JAGINX010000001">
    <property type="protein sequence ID" value="MBP2318955.1"/>
    <property type="molecule type" value="Genomic_DNA"/>
</dbReference>
<dbReference type="RefSeq" id="WP_210049449.1">
    <property type="nucleotide sequence ID" value="NZ_JAGINX010000001.1"/>
</dbReference>
<gene>
    <name evidence="7" type="ORF">JOF45_001974</name>
</gene>
<evidence type="ECO:0000259" key="6">
    <source>
        <dbReference type="SMART" id="SM00363"/>
    </source>
</evidence>
<keyword evidence="8" id="KW-1185">Reference proteome</keyword>
<keyword evidence="3" id="KW-0238">DNA-binding</keyword>
<evidence type="ECO:0000313" key="8">
    <source>
        <dbReference type="Proteomes" id="UP001519331"/>
    </source>
</evidence>
<dbReference type="Pfam" id="PF01479">
    <property type="entry name" value="S4"/>
    <property type="match status" value="1"/>
</dbReference>
<comment type="caution">
    <text evidence="7">The sequence shown here is derived from an EMBL/GenBank/DDBJ whole genome shotgun (WGS) entry which is preliminary data.</text>
</comment>
<feature type="region of interest" description="Disordered" evidence="5">
    <location>
        <begin position="82"/>
        <end position="129"/>
    </location>
</feature>
<evidence type="ECO:0000256" key="3">
    <source>
        <dbReference type="ARBA" id="ARBA00023125"/>
    </source>
</evidence>
<dbReference type="PROSITE" id="PS50889">
    <property type="entry name" value="S4"/>
    <property type="match status" value="1"/>
</dbReference>
<dbReference type="SMART" id="SM00363">
    <property type="entry name" value="S4"/>
    <property type="match status" value="1"/>
</dbReference>
<evidence type="ECO:0000313" key="7">
    <source>
        <dbReference type="EMBL" id="MBP2318955.1"/>
    </source>
</evidence>
<protein>
    <submittedName>
        <fullName evidence="7">Ribosome-associated heat shock protein Hsp15</fullName>
    </submittedName>
</protein>
<keyword evidence="2 4" id="KW-0694">RNA-binding</keyword>
<dbReference type="CDD" id="cd00165">
    <property type="entry name" value="S4"/>
    <property type="match status" value="1"/>
</dbReference>
<evidence type="ECO:0000256" key="4">
    <source>
        <dbReference type="PROSITE-ProRule" id="PRU00182"/>
    </source>
</evidence>
<dbReference type="InterPro" id="IPR036986">
    <property type="entry name" value="S4_RNA-bd_sf"/>
</dbReference>
<comment type="similarity">
    <text evidence="1">Belongs to the HSP15 family.</text>
</comment>
<dbReference type="InterPro" id="IPR025708">
    <property type="entry name" value="HSP15"/>
</dbReference>
<evidence type="ECO:0000256" key="5">
    <source>
        <dbReference type="SAM" id="MobiDB-lite"/>
    </source>
</evidence>
<dbReference type="Proteomes" id="UP001519331">
    <property type="component" value="Unassembled WGS sequence"/>
</dbReference>
<organism evidence="7 8">
    <name type="scientific">Nesterenkonia lacusekhoensis</name>
    <dbReference type="NCBI Taxonomy" id="150832"/>
    <lineage>
        <taxon>Bacteria</taxon>
        <taxon>Bacillati</taxon>
        <taxon>Actinomycetota</taxon>
        <taxon>Actinomycetes</taxon>
        <taxon>Micrococcales</taxon>
        <taxon>Micrococcaceae</taxon>
        <taxon>Nesterenkonia</taxon>
    </lineage>
</organism>
<proteinExistence type="inferred from homology"/>
<dbReference type="InterPro" id="IPR002942">
    <property type="entry name" value="S4_RNA-bd"/>
</dbReference>
<evidence type="ECO:0000256" key="1">
    <source>
        <dbReference type="ARBA" id="ARBA00008396"/>
    </source>
</evidence>